<evidence type="ECO:0000256" key="11">
    <source>
        <dbReference type="SAM" id="MobiDB-lite"/>
    </source>
</evidence>
<dbReference type="PIRSF" id="PIRSF002465">
    <property type="entry name" value="Phsphlp_syn_PlsX"/>
    <property type="match status" value="1"/>
</dbReference>
<dbReference type="EC" id="2.3.1.274" evidence="9"/>
<evidence type="ECO:0000256" key="10">
    <source>
        <dbReference type="ARBA" id="ARBA00046608"/>
    </source>
</evidence>
<comment type="subunit">
    <text evidence="10">Homodimer. Probably interacts with PlsY.</text>
</comment>
<dbReference type="Pfam" id="PF02504">
    <property type="entry name" value="FA_synthesis"/>
    <property type="match status" value="1"/>
</dbReference>
<dbReference type="AlphaFoldDB" id="A0A381SIL3"/>
<comment type="subcellular location">
    <subcellularLocation>
        <location evidence="2">Cytoplasm</location>
    </subcellularLocation>
</comment>
<accession>A0A381SIL3</accession>
<organism evidence="12">
    <name type="scientific">marine metagenome</name>
    <dbReference type="NCBI Taxonomy" id="408172"/>
    <lineage>
        <taxon>unclassified sequences</taxon>
        <taxon>metagenomes</taxon>
        <taxon>ecological metagenomes</taxon>
    </lineage>
</organism>
<dbReference type="PANTHER" id="PTHR30100">
    <property type="entry name" value="FATTY ACID/PHOSPHOLIPID SYNTHESIS PROTEIN PLSX"/>
    <property type="match status" value="1"/>
</dbReference>
<evidence type="ECO:0000256" key="2">
    <source>
        <dbReference type="ARBA" id="ARBA00004496"/>
    </source>
</evidence>
<dbReference type="PANTHER" id="PTHR30100:SF1">
    <property type="entry name" value="PHOSPHATE ACYLTRANSFERASE"/>
    <property type="match status" value="1"/>
</dbReference>
<keyword evidence="5" id="KW-0808">Transferase</keyword>
<gene>
    <name evidence="12" type="ORF">METZ01_LOCUS53947</name>
</gene>
<evidence type="ECO:0000313" key="12">
    <source>
        <dbReference type="EMBL" id="SVA01093.1"/>
    </source>
</evidence>
<keyword evidence="3" id="KW-0963">Cytoplasm</keyword>
<evidence type="ECO:0000256" key="7">
    <source>
        <dbReference type="ARBA" id="ARBA00023209"/>
    </source>
</evidence>
<evidence type="ECO:0000256" key="1">
    <source>
        <dbReference type="ARBA" id="ARBA00001232"/>
    </source>
</evidence>
<dbReference type="GO" id="GO:0005737">
    <property type="term" value="C:cytoplasm"/>
    <property type="evidence" value="ECO:0007669"/>
    <property type="project" value="UniProtKB-SubCell"/>
</dbReference>
<dbReference type="NCBIfam" id="TIGR00182">
    <property type="entry name" value="plsX"/>
    <property type="match status" value="1"/>
</dbReference>
<reference evidence="12" key="1">
    <citation type="submission" date="2018-05" db="EMBL/GenBank/DDBJ databases">
        <authorList>
            <person name="Lanie J.A."/>
            <person name="Ng W.-L."/>
            <person name="Kazmierczak K.M."/>
            <person name="Andrzejewski T.M."/>
            <person name="Davidsen T.M."/>
            <person name="Wayne K.J."/>
            <person name="Tettelin H."/>
            <person name="Glass J.I."/>
            <person name="Rusch D."/>
            <person name="Podicherti R."/>
            <person name="Tsui H.-C.T."/>
            <person name="Winkler M.E."/>
        </authorList>
    </citation>
    <scope>NUCLEOTIDE SEQUENCE</scope>
</reference>
<dbReference type="EMBL" id="UINC01002868">
    <property type="protein sequence ID" value="SVA01093.1"/>
    <property type="molecule type" value="Genomic_DNA"/>
</dbReference>
<keyword evidence="6" id="KW-0443">Lipid metabolism</keyword>
<comment type="catalytic activity">
    <reaction evidence="1">
        <text>a fatty acyl-[ACP] + phosphate = an acyl phosphate + holo-[ACP]</text>
        <dbReference type="Rhea" id="RHEA:42292"/>
        <dbReference type="Rhea" id="RHEA-COMP:9685"/>
        <dbReference type="Rhea" id="RHEA-COMP:14125"/>
        <dbReference type="ChEBI" id="CHEBI:43474"/>
        <dbReference type="ChEBI" id="CHEBI:59918"/>
        <dbReference type="ChEBI" id="CHEBI:64479"/>
        <dbReference type="ChEBI" id="CHEBI:138651"/>
        <dbReference type="EC" id="2.3.1.274"/>
    </reaction>
</comment>
<dbReference type="InterPro" id="IPR012281">
    <property type="entry name" value="Phospholipid_synth_PlsX-like"/>
</dbReference>
<feature type="region of interest" description="Disordered" evidence="11">
    <location>
        <begin position="350"/>
        <end position="371"/>
    </location>
</feature>
<dbReference type="InterPro" id="IPR003664">
    <property type="entry name" value="FA_synthesis"/>
</dbReference>
<evidence type="ECO:0000256" key="4">
    <source>
        <dbReference type="ARBA" id="ARBA00022516"/>
    </source>
</evidence>
<evidence type="ECO:0000256" key="9">
    <source>
        <dbReference type="ARBA" id="ARBA00024069"/>
    </source>
</evidence>
<dbReference type="GO" id="GO:0043811">
    <property type="term" value="F:phosphate:acyl-[acyl carrier protein] acyltransferase activity"/>
    <property type="evidence" value="ECO:0007669"/>
    <property type="project" value="UniProtKB-EC"/>
</dbReference>
<sequence>MKIVVDAMGGDHAPKAIVEGAVMAVKECDVQITLTGLSGLIEAELSKYGDRAKLPIEVVHAEDVVEMHEAPSKVLRGKKKSSIKIGLELVKGGHASAFVSAGNTGAVLAFATFTLRPLKGVDRPAIAVQLPTLKGYSILLDAGANVDCKSSQLFQFGIMGHSFAKYIHGKTAPDVGLLSIGEEDSKGNEVTREAFHMLKNSHVKFIGNLEGKEVYQGNADVIVCDGFIGNVALKISESLAEMIGENLKQIFMANWLTKLGYYLIKPNFISFKKKVDHSETGGAPLLGVNGVCIIAHGSSSPKAIKNAIVYAKELVEKKMNEHIRDDIESNLVLSKEPFWKQIKKITFMQDKEGKISDTPQETKPPAEDKSL</sequence>
<evidence type="ECO:0000256" key="5">
    <source>
        <dbReference type="ARBA" id="ARBA00022679"/>
    </source>
</evidence>
<name>A0A381SIL3_9ZZZZ</name>
<evidence type="ECO:0000256" key="3">
    <source>
        <dbReference type="ARBA" id="ARBA00022490"/>
    </source>
</evidence>
<keyword evidence="4" id="KW-0444">Lipid biosynthesis</keyword>
<evidence type="ECO:0000256" key="6">
    <source>
        <dbReference type="ARBA" id="ARBA00023098"/>
    </source>
</evidence>
<keyword evidence="8" id="KW-1208">Phospholipid metabolism</keyword>
<dbReference type="SUPFAM" id="SSF53659">
    <property type="entry name" value="Isocitrate/Isopropylmalate dehydrogenase-like"/>
    <property type="match status" value="1"/>
</dbReference>
<keyword evidence="7" id="KW-0594">Phospholipid biosynthesis</keyword>
<dbReference type="GO" id="GO:0008654">
    <property type="term" value="P:phospholipid biosynthetic process"/>
    <property type="evidence" value="ECO:0007669"/>
    <property type="project" value="UniProtKB-KW"/>
</dbReference>
<protein>
    <recommendedName>
        <fullName evidence="9">phosphate acyltransferase</fullName>
        <ecNumber evidence="9">2.3.1.274</ecNumber>
    </recommendedName>
</protein>
<dbReference type="Gene3D" id="3.40.718.10">
    <property type="entry name" value="Isopropylmalate Dehydrogenase"/>
    <property type="match status" value="1"/>
</dbReference>
<evidence type="ECO:0000256" key="8">
    <source>
        <dbReference type="ARBA" id="ARBA00023264"/>
    </source>
</evidence>
<dbReference type="GO" id="GO:0006633">
    <property type="term" value="P:fatty acid biosynthetic process"/>
    <property type="evidence" value="ECO:0007669"/>
    <property type="project" value="InterPro"/>
</dbReference>
<dbReference type="HAMAP" id="MF_00019">
    <property type="entry name" value="PlsX"/>
    <property type="match status" value="1"/>
</dbReference>
<proteinExistence type="inferred from homology"/>